<dbReference type="InterPro" id="IPR009094">
    <property type="entry name" value="DiS-bond_isomerase_DsbC/G_N_sf"/>
</dbReference>
<dbReference type="SUPFAM" id="SSF54423">
    <property type="entry name" value="DsbC/DsbG N-terminal domain-like"/>
    <property type="match status" value="1"/>
</dbReference>
<dbReference type="KEGG" id="prb:X636_08045"/>
<protein>
    <recommendedName>
        <fullName evidence="1">Thiol:disulfide interchange protein</fullName>
    </recommendedName>
</protein>
<dbReference type="KEGG" id="ppnm:LV28_11655"/>
<keyword evidence="1" id="KW-0574">Periplasm</keyword>
<reference evidence="2 3" key="1">
    <citation type="submission" date="2018-06" db="EMBL/GenBank/DDBJ databases">
        <authorList>
            <consortium name="Pathogen Informatics"/>
            <person name="Doyle S."/>
        </authorList>
    </citation>
    <scope>NUCLEOTIDE SEQUENCE [LARGE SCALE GENOMIC DNA]</scope>
    <source>
        <strain evidence="2 3">NCTC13160</strain>
    </source>
</reference>
<dbReference type="Proteomes" id="UP000254573">
    <property type="component" value="Unassembled WGS sequence"/>
</dbReference>
<proteinExistence type="inferred from homology"/>
<dbReference type="Gene3D" id="3.10.450.70">
    <property type="entry name" value="Disulphide bond isomerase, DsbC/G, N-terminal"/>
    <property type="match status" value="1"/>
</dbReference>
<dbReference type="RefSeq" id="WP_023594024.1">
    <property type="nucleotide sequence ID" value="NC_023018.2"/>
</dbReference>
<dbReference type="PANTHER" id="PTHR35272:SF4">
    <property type="entry name" value="THIOL:DISULFIDE INTERCHANGE PROTEIN DSBG"/>
    <property type="match status" value="1"/>
</dbReference>
<feature type="signal peptide" evidence="1">
    <location>
        <begin position="1"/>
        <end position="25"/>
    </location>
</feature>
<dbReference type="GeneID" id="57200795"/>
<dbReference type="NCBIfam" id="NF008657">
    <property type="entry name" value="PRK11657.1"/>
    <property type="match status" value="1"/>
</dbReference>
<dbReference type="InterPro" id="IPR033954">
    <property type="entry name" value="DiS-bond_Isoase_DsbC/G"/>
</dbReference>
<keyword evidence="1" id="KW-0732">Signal</keyword>
<gene>
    <name evidence="2" type="primary">dsbG</name>
    <name evidence="2" type="ORF">NCTC13160_02290</name>
</gene>
<keyword evidence="1" id="KW-0676">Redox-active center</keyword>
<dbReference type="SUPFAM" id="SSF52833">
    <property type="entry name" value="Thioredoxin-like"/>
    <property type="match status" value="1"/>
</dbReference>
<comment type="function">
    <text evidence="1">Required for disulfide bond formation in some periplasmic proteins. Acts by transferring its disulfide bond to other proteins and is reduced in the process.</text>
</comment>
<accession>A0A378YLL0</accession>
<dbReference type="GO" id="GO:0042597">
    <property type="term" value="C:periplasmic space"/>
    <property type="evidence" value="ECO:0007669"/>
    <property type="project" value="UniProtKB-SubCell"/>
</dbReference>
<dbReference type="PANTHER" id="PTHR35272">
    <property type="entry name" value="THIOL:DISULFIDE INTERCHANGE PROTEIN DSBC-RELATED"/>
    <property type="match status" value="1"/>
</dbReference>
<dbReference type="InterPro" id="IPR012336">
    <property type="entry name" value="Thioredoxin-like_fold"/>
</dbReference>
<dbReference type="InterPro" id="IPR051470">
    <property type="entry name" value="Thiol:disulfide_interchange"/>
</dbReference>
<dbReference type="Pfam" id="PF13098">
    <property type="entry name" value="Thioredoxin_2"/>
    <property type="match status" value="1"/>
</dbReference>
<dbReference type="EMBL" id="UGSG01000001">
    <property type="protein sequence ID" value="SUA78014.1"/>
    <property type="molecule type" value="Genomic_DNA"/>
</dbReference>
<sequence length="261" mass="27764">MSTRLCLAFAISSSVLLALPTRSPAADAPTATDKPAVLQSLEREGVSGLQPFETGSDLRGYAGFAGQQPLAVYLSRDGGAIVGSRIGADGKPLDVERVKALVEKPMGEAMWSRLASSGWVQDGKIEAPRVVFMFSDPNCPYCNRFWEIARPWVAAGKVQLRHVVVGVIRADSATKAAAILEAADASAALRRNERQFAQGGIKPARNVSKPVAQKLDANQRLMAELGFRGTPGIVYRDAQGIVRRASGMPPDDALAAILGPR</sequence>
<evidence type="ECO:0000313" key="2">
    <source>
        <dbReference type="EMBL" id="SUA78014.1"/>
    </source>
</evidence>
<dbReference type="OrthoDB" id="5298214at2"/>
<organism evidence="2 3">
    <name type="scientific">Pandoraea pnomenusa</name>
    <dbReference type="NCBI Taxonomy" id="93220"/>
    <lineage>
        <taxon>Bacteria</taxon>
        <taxon>Pseudomonadati</taxon>
        <taxon>Pseudomonadota</taxon>
        <taxon>Betaproteobacteria</taxon>
        <taxon>Burkholderiales</taxon>
        <taxon>Burkholderiaceae</taxon>
        <taxon>Pandoraea</taxon>
    </lineage>
</organism>
<evidence type="ECO:0000256" key="1">
    <source>
        <dbReference type="RuleBase" id="RU364038"/>
    </source>
</evidence>
<comment type="similarity">
    <text evidence="1">Belongs to the thioredoxin family. DsbC subfamily.</text>
</comment>
<dbReference type="STRING" id="93220.A6P55_08965"/>
<dbReference type="InterPro" id="IPR036249">
    <property type="entry name" value="Thioredoxin-like_sf"/>
</dbReference>
<evidence type="ECO:0000313" key="3">
    <source>
        <dbReference type="Proteomes" id="UP000254573"/>
    </source>
</evidence>
<feature type="chain" id="PRO_5041746427" description="Thiol:disulfide interchange protein" evidence="1">
    <location>
        <begin position="26"/>
        <end position="261"/>
    </location>
</feature>
<dbReference type="Gene3D" id="3.40.30.10">
    <property type="entry name" value="Glutaredoxin"/>
    <property type="match status" value="1"/>
</dbReference>
<name>A0A378YLL0_9BURK</name>
<dbReference type="CDD" id="cd03020">
    <property type="entry name" value="DsbA_DsbC_DsbG"/>
    <property type="match status" value="1"/>
</dbReference>
<comment type="subcellular location">
    <subcellularLocation>
        <location evidence="1">Periplasm</location>
    </subcellularLocation>
</comment>
<dbReference type="AlphaFoldDB" id="A0A378YLL0"/>